<comment type="caution">
    <text evidence="4">The sequence shown here is derived from an EMBL/GenBank/DDBJ whole genome shotgun (WGS) entry which is preliminary data.</text>
</comment>
<name>A0ABU1EPH3_9FLAO</name>
<evidence type="ECO:0000313" key="5">
    <source>
        <dbReference type="Proteomes" id="UP001257234"/>
    </source>
</evidence>
<keyword evidence="1" id="KW-0175">Coiled coil</keyword>
<protein>
    <submittedName>
        <fullName evidence="4">DUF4412 domain-containing protein</fullName>
    </submittedName>
</protein>
<keyword evidence="5" id="KW-1185">Reference proteome</keyword>
<dbReference type="Proteomes" id="UP001257234">
    <property type="component" value="Unassembled WGS sequence"/>
</dbReference>
<sequence>MKIKILLLFFVLIGLGQNAEAQLLKKLKNKAENAAEKVLLKKTEKKAEQMTEAAFDSLANNSKNRNFEGVSSPSPIKKNSGTIDYDTTAMHINTPAKRDFYSMDVVVTTAENNNAGSSFFFDADHLAMRGISPEKNSEMYTDSEGFQYAFNDSNNRWEKTGLMRSDAMSFMMPAMSMSLLQLPSGPMLAATEKAKAQGMSLNTFMIVEWAFIYRPEHFRNQDYIESDTSEGLRFNYTDPDYSGSYVLFDEKNRLSKAIINVKTPEGIKSGSYDFKYQPVEVNIPKAVEVKMPFQDLIMAGADANPPGTSSNTTQNSDYETAESQGTSHAEVKTMTENLKNSDLGSEDLPESYDFDWQYRLKMLMPNQKGDPQDLVFLLKNNSNYQGVSVENKESGSINDATMVFDINLNAMVMFVHTDTNKILQIHPIKQPKAIENNDDLKVREIPEKTIIGYNCKGLEIESDKFIVQVYHTTEAPVKMSNLFKLSGPMELNIPEIDHRLVEQFSEGLITELRYTDKKKSKNDVLLTAQSIQQKKTSFRKNEYQNMSFLGQLKSMKN</sequence>
<evidence type="ECO:0000313" key="4">
    <source>
        <dbReference type="EMBL" id="MDR5590295.1"/>
    </source>
</evidence>
<dbReference type="RefSeq" id="WP_309561168.1">
    <property type="nucleotide sequence ID" value="NZ_JAVJIU010000002.1"/>
</dbReference>
<feature type="region of interest" description="Disordered" evidence="2">
    <location>
        <begin position="302"/>
        <end position="328"/>
    </location>
</feature>
<reference evidence="5" key="1">
    <citation type="submission" date="2023-07" db="EMBL/GenBank/DDBJ databases">
        <title>Christiangramia sp. SM2212., a novel bacterium of the family Flavobacteriaceae isolated from the sea sediment.</title>
        <authorList>
            <person name="Wang J."/>
            <person name="Zhang X."/>
        </authorList>
    </citation>
    <scope>NUCLEOTIDE SEQUENCE [LARGE SCALE GENOMIC DNA]</scope>
    <source>
        <strain evidence="5">SM2212</strain>
    </source>
</reference>
<proteinExistence type="predicted"/>
<feature type="coiled-coil region" evidence="1">
    <location>
        <begin position="17"/>
        <end position="48"/>
    </location>
</feature>
<dbReference type="EMBL" id="JAVJIU010000002">
    <property type="protein sequence ID" value="MDR5590295.1"/>
    <property type="molecule type" value="Genomic_DNA"/>
</dbReference>
<feature type="domain" description="DUF4412" evidence="3">
    <location>
        <begin position="359"/>
        <end position="534"/>
    </location>
</feature>
<dbReference type="InterPro" id="IPR025524">
    <property type="entry name" value="DUF4412"/>
</dbReference>
<evidence type="ECO:0000256" key="2">
    <source>
        <dbReference type="SAM" id="MobiDB-lite"/>
    </source>
</evidence>
<accession>A0ABU1EPH3</accession>
<evidence type="ECO:0000259" key="3">
    <source>
        <dbReference type="Pfam" id="PF14371"/>
    </source>
</evidence>
<gene>
    <name evidence="4" type="ORF">RE431_06565</name>
</gene>
<evidence type="ECO:0000256" key="1">
    <source>
        <dbReference type="SAM" id="Coils"/>
    </source>
</evidence>
<feature type="compositionally biased region" description="Polar residues" evidence="2">
    <location>
        <begin position="306"/>
        <end position="327"/>
    </location>
</feature>
<organism evidence="4 5">
    <name type="scientific">Christiangramia sediminicola</name>
    <dbReference type="NCBI Taxonomy" id="3073267"/>
    <lineage>
        <taxon>Bacteria</taxon>
        <taxon>Pseudomonadati</taxon>
        <taxon>Bacteroidota</taxon>
        <taxon>Flavobacteriia</taxon>
        <taxon>Flavobacteriales</taxon>
        <taxon>Flavobacteriaceae</taxon>
        <taxon>Christiangramia</taxon>
    </lineage>
</organism>
<dbReference type="Pfam" id="PF14371">
    <property type="entry name" value="DUF4412"/>
    <property type="match status" value="1"/>
</dbReference>